<dbReference type="AlphaFoldDB" id="A0A914QMW3"/>
<evidence type="ECO:0000313" key="1">
    <source>
        <dbReference type="Proteomes" id="UP000887578"/>
    </source>
</evidence>
<dbReference type="WBParaSite" id="PDA_v2.g28706.t1">
    <property type="protein sequence ID" value="PDA_v2.g28706.t1"/>
    <property type="gene ID" value="PDA_v2.g28706"/>
</dbReference>
<accession>A0A914QMW3</accession>
<protein>
    <submittedName>
        <fullName evidence="2">Uncharacterized protein</fullName>
    </submittedName>
</protein>
<name>A0A914QMW3_9BILA</name>
<sequence>MLFKENKTDKSVGYKYFWDKTQKVYRCGGCKYKGKNLSAKVLKNKEGNDYVQLNKTKHVCEMLKYEPEKYKKQDELKKNNASKNNEISYTCATEVIIEEPNFEIRELKKNDVSQKWIIVFSKNDRSKCYEYSWFKNVKKYLCRGCLSKQIRVCAEICERENGTTSVKLGPQKHVCEVREYNPEKYIFDPPRIIESTNFKIHNFRRNGVSKSILFVFDSADKSVGYKYFWDNTYKIFICGGCQYKRKNLSAKILKNKEGNDCVKLYKTKHVCEMLKYEPEKYKCEVIIESPNFKIHNFQRNGVSKSILFVFDSADESVGYKYFWDNTQKVYRCGESNIEIHELKKNDEIFQKWIIVFSENDRNKCYEYLWDKKTQRYKCHGCSYKHRIITAQLCKKEDGTNSFKLGPKKHVCEYQKYNPKKYAEEKIIESSDFKIVKQNQTTKQFLLIFANVEKSKCYKFFKRGKNFICGSCVNLDKHTAVKLEERNDGTKYIRYLSNDHVCESIDFEPEKYVSDVPNDKNVDIPSSRCIEKIVESPNFEILNLSGSKKRLFIFANAEKSKCYEFGWEKKASLFKCSLCLSKKKTTSAKLEEKDDGTEYIRLLSPGHACNPKDYQPHKYAFDAKMEIIEKPNFKVLYYNENGISKPMLIIFCPTNKELCYEYLWNESGKYYFCCGCTNLRHVTTKHYKKINIILYFLILPYCEW</sequence>
<organism evidence="1 2">
    <name type="scientific">Panagrolaimus davidi</name>
    <dbReference type="NCBI Taxonomy" id="227884"/>
    <lineage>
        <taxon>Eukaryota</taxon>
        <taxon>Metazoa</taxon>
        <taxon>Ecdysozoa</taxon>
        <taxon>Nematoda</taxon>
        <taxon>Chromadorea</taxon>
        <taxon>Rhabditida</taxon>
        <taxon>Tylenchina</taxon>
        <taxon>Panagrolaimomorpha</taxon>
        <taxon>Panagrolaimoidea</taxon>
        <taxon>Panagrolaimidae</taxon>
        <taxon>Panagrolaimus</taxon>
    </lineage>
</organism>
<keyword evidence="1" id="KW-1185">Reference proteome</keyword>
<dbReference type="Proteomes" id="UP000887578">
    <property type="component" value="Unplaced"/>
</dbReference>
<evidence type="ECO:0000313" key="2">
    <source>
        <dbReference type="WBParaSite" id="PDA_v2.g28706.t1"/>
    </source>
</evidence>
<reference evidence="2" key="1">
    <citation type="submission" date="2022-11" db="UniProtKB">
        <authorList>
            <consortium name="WormBaseParasite"/>
        </authorList>
    </citation>
    <scope>IDENTIFICATION</scope>
</reference>
<proteinExistence type="predicted"/>